<reference evidence="10 11" key="1">
    <citation type="submission" date="2016-11" db="EMBL/GenBank/DDBJ databases">
        <title>Whole Genome Sequence of Listeria newyorkensis.</title>
        <authorList>
            <person name="Frink S."/>
            <person name="Morales C."/>
            <person name="Kiang D."/>
        </authorList>
    </citation>
    <scope>NUCLEOTIDE SEQUENCE [LARGE SCALE GENOMIC DNA]</scope>
    <source>
        <strain evidence="10 11">F1604011-044</strain>
    </source>
</reference>
<keyword evidence="1 6" id="KW-0597">Phosphoprotein</keyword>
<dbReference type="SUPFAM" id="SSF46894">
    <property type="entry name" value="C-terminal effector domain of the bipartite response regulators"/>
    <property type="match status" value="1"/>
</dbReference>
<dbReference type="SMART" id="SM00448">
    <property type="entry name" value="REC"/>
    <property type="match status" value="1"/>
</dbReference>
<evidence type="ECO:0000256" key="4">
    <source>
        <dbReference type="ARBA" id="ARBA00023125"/>
    </source>
</evidence>
<evidence type="ECO:0000313" key="10">
    <source>
        <dbReference type="EMBL" id="PNP90218.1"/>
    </source>
</evidence>
<proteinExistence type="predicted"/>
<feature type="domain" description="OmpR/PhoB-type" evidence="9">
    <location>
        <begin position="142"/>
        <end position="241"/>
    </location>
</feature>
<dbReference type="GO" id="GO:0003677">
    <property type="term" value="F:DNA binding"/>
    <property type="evidence" value="ECO:0007669"/>
    <property type="project" value="UniProtKB-KW"/>
</dbReference>
<dbReference type="InterPro" id="IPR036388">
    <property type="entry name" value="WH-like_DNA-bd_sf"/>
</dbReference>
<evidence type="ECO:0000256" key="1">
    <source>
        <dbReference type="ARBA" id="ARBA00022553"/>
    </source>
</evidence>
<feature type="domain" description="Response regulatory" evidence="8">
    <location>
        <begin position="10"/>
        <end position="124"/>
    </location>
</feature>
<keyword evidence="2" id="KW-0902">Two-component regulatory system</keyword>
<dbReference type="SMART" id="SM00862">
    <property type="entry name" value="Trans_reg_C"/>
    <property type="match status" value="1"/>
</dbReference>
<evidence type="ECO:0000256" key="2">
    <source>
        <dbReference type="ARBA" id="ARBA00023012"/>
    </source>
</evidence>
<dbReference type="PROSITE" id="PS51755">
    <property type="entry name" value="OMPR_PHOB"/>
    <property type="match status" value="1"/>
</dbReference>
<keyword evidence="5" id="KW-0804">Transcription</keyword>
<evidence type="ECO:0000256" key="6">
    <source>
        <dbReference type="PROSITE-ProRule" id="PRU00169"/>
    </source>
</evidence>
<dbReference type="EMBL" id="MPDH01000016">
    <property type="protein sequence ID" value="PNP90218.1"/>
    <property type="molecule type" value="Genomic_DNA"/>
</dbReference>
<dbReference type="InterPro" id="IPR016032">
    <property type="entry name" value="Sig_transdc_resp-reg_C-effctor"/>
</dbReference>
<dbReference type="InterPro" id="IPR001867">
    <property type="entry name" value="OmpR/PhoB-type_DNA-bd"/>
</dbReference>
<keyword evidence="4 7" id="KW-0238">DNA-binding</keyword>
<dbReference type="PANTHER" id="PTHR48111:SF73">
    <property type="entry name" value="ALKALINE PHOSPHATASE SYNTHESIS TRANSCRIPTIONAL REGULATORY PROTEIN PHOP"/>
    <property type="match status" value="1"/>
</dbReference>
<keyword evidence="3" id="KW-0805">Transcription regulation</keyword>
<dbReference type="Gene3D" id="3.40.50.2300">
    <property type="match status" value="1"/>
</dbReference>
<dbReference type="SUPFAM" id="SSF52172">
    <property type="entry name" value="CheY-like"/>
    <property type="match status" value="1"/>
</dbReference>
<evidence type="ECO:0000313" key="11">
    <source>
        <dbReference type="Proteomes" id="UP000236500"/>
    </source>
</evidence>
<comment type="caution">
    <text evidence="10">The sequence shown here is derived from an EMBL/GenBank/DDBJ whole genome shotgun (WGS) entry which is preliminary data.</text>
</comment>
<evidence type="ECO:0000256" key="7">
    <source>
        <dbReference type="PROSITE-ProRule" id="PRU01091"/>
    </source>
</evidence>
<accession>A0ABX4XKU6</accession>
<feature type="DNA-binding region" description="OmpR/PhoB-type" evidence="7">
    <location>
        <begin position="142"/>
        <end position="241"/>
    </location>
</feature>
<dbReference type="Pfam" id="PF00486">
    <property type="entry name" value="Trans_reg_C"/>
    <property type="match status" value="1"/>
</dbReference>
<gene>
    <name evidence="10" type="ORF">BMT55_12380</name>
</gene>
<dbReference type="PROSITE" id="PS50110">
    <property type="entry name" value="RESPONSE_REGULATORY"/>
    <property type="match status" value="1"/>
</dbReference>
<dbReference type="Gene3D" id="1.10.10.10">
    <property type="entry name" value="Winged helix-like DNA-binding domain superfamily/Winged helix DNA-binding domain"/>
    <property type="match status" value="1"/>
</dbReference>
<dbReference type="CDD" id="cd00383">
    <property type="entry name" value="trans_reg_C"/>
    <property type="match status" value="1"/>
</dbReference>
<dbReference type="InterPro" id="IPR011006">
    <property type="entry name" value="CheY-like_superfamily"/>
</dbReference>
<evidence type="ECO:0000256" key="3">
    <source>
        <dbReference type="ARBA" id="ARBA00023015"/>
    </source>
</evidence>
<evidence type="ECO:0000256" key="5">
    <source>
        <dbReference type="ARBA" id="ARBA00023163"/>
    </source>
</evidence>
<dbReference type="Gene3D" id="6.10.250.690">
    <property type="match status" value="1"/>
</dbReference>
<name>A0ABX4XKU6_9LIST</name>
<protein>
    <submittedName>
        <fullName evidence="10">DNA-binding response regulator</fullName>
    </submittedName>
</protein>
<dbReference type="InterPro" id="IPR001789">
    <property type="entry name" value="Sig_transdc_resp-reg_receiver"/>
</dbReference>
<evidence type="ECO:0000259" key="8">
    <source>
        <dbReference type="PROSITE" id="PS50110"/>
    </source>
</evidence>
<sequence length="244" mass="27814">MNGEERALTKILVVDDESSIVTLLQFNIEKAGFDVVTAEDGRTGYELALSEKPDLIVLDLMLPEMDGIEVCKQLRQDKVETPILMLTAKDDELDKIIGLELGADDYLTKPFSPREVVARIKAILRRSAGKATDVEPEELPKEKALQVGELKILTESYEVYLQDELLDLTPKEFELLLYLANHRGKVFSRDQLLDAVWNYDYIGETRIVDVHVSHLRDKIEADTKQPRYIKTIRGFGYKMENVKS</sequence>
<dbReference type="Pfam" id="PF00072">
    <property type="entry name" value="Response_reg"/>
    <property type="match status" value="1"/>
</dbReference>
<evidence type="ECO:0000259" key="9">
    <source>
        <dbReference type="PROSITE" id="PS51755"/>
    </source>
</evidence>
<dbReference type="InterPro" id="IPR039420">
    <property type="entry name" value="WalR-like"/>
</dbReference>
<dbReference type="PANTHER" id="PTHR48111">
    <property type="entry name" value="REGULATOR OF RPOS"/>
    <property type="match status" value="1"/>
</dbReference>
<organism evidence="10 11">
    <name type="scientific">Listeria newyorkensis</name>
    <dbReference type="NCBI Taxonomy" id="1497681"/>
    <lineage>
        <taxon>Bacteria</taxon>
        <taxon>Bacillati</taxon>
        <taxon>Bacillota</taxon>
        <taxon>Bacilli</taxon>
        <taxon>Bacillales</taxon>
        <taxon>Listeriaceae</taxon>
        <taxon>Listeria</taxon>
    </lineage>
</organism>
<keyword evidence="11" id="KW-1185">Reference proteome</keyword>
<feature type="modified residue" description="4-aspartylphosphate" evidence="6">
    <location>
        <position position="59"/>
    </location>
</feature>
<dbReference type="Proteomes" id="UP000236500">
    <property type="component" value="Unassembled WGS sequence"/>
</dbReference>